<dbReference type="KEGG" id="paun:MJA45_24800"/>
<dbReference type="AlphaFoldDB" id="A0AA96LEU5"/>
<dbReference type="RefSeq" id="WP_315604576.1">
    <property type="nucleotide sequence ID" value="NZ_CP130318.1"/>
</dbReference>
<sequence length="164" mass="18677">MNLYFRDNFFNTGLTEILNDQEENIGYLDLKSTFRSSVDVYGQSNQLICSGKFPFLSAKWQVINEKGELMGVLRNRLSFLTKKFIYESVERGIYEITSPAFSKKYEICDESGALAAGFEQINGWFSPGAFLLKNDSEYLNSNELIAVIMGMYNIQKRQQVAAAN</sequence>
<dbReference type="Proteomes" id="UP001305702">
    <property type="component" value="Chromosome"/>
</dbReference>
<protein>
    <submittedName>
        <fullName evidence="1">Uncharacterized protein</fullName>
    </submittedName>
</protein>
<name>A0AA96LEU5_9BACL</name>
<accession>A0AA96LEU5</accession>
<reference evidence="1 2" key="1">
    <citation type="submission" date="2022-02" db="EMBL/GenBank/DDBJ databases">
        <title>Paenibacillus sp. MBLB1776 Whole Genome Shotgun Sequencing.</title>
        <authorList>
            <person name="Hwang C.Y."/>
            <person name="Cho E.-S."/>
            <person name="Seo M.-J."/>
        </authorList>
    </citation>
    <scope>NUCLEOTIDE SEQUENCE [LARGE SCALE GENOMIC DNA]</scope>
    <source>
        <strain evidence="1 2">MBLB1776</strain>
    </source>
</reference>
<organism evidence="1 2">
    <name type="scientific">Paenibacillus aurantius</name>
    <dbReference type="NCBI Taxonomy" id="2918900"/>
    <lineage>
        <taxon>Bacteria</taxon>
        <taxon>Bacillati</taxon>
        <taxon>Bacillota</taxon>
        <taxon>Bacilli</taxon>
        <taxon>Bacillales</taxon>
        <taxon>Paenibacillaceae</taxon>
        <taxon>Paenibacillus</taxon>
    </lineage>
</organism>
<dbReference type="EMBL" id="CP130318">
    <property type="protein sequence ID" value="WNQ10801.1"/>
    <property type="molecule type" value="Genomic_DNA"/>
</dbReference>
<keyword evidence="2" id="KW-1185">Reference proteome</keyword>
<evidence type="ECO:0000313" key="1">
    <source>
        <dbReference type="EMBL" id="WNQ10801.1"/>
    </source>
</evidence>
<gene>
    <name evidence="1" type="ORF">MJA45_24800</name>
</gene>
<evidence type="ECO:0000313" key="2">
    <source>
        <dbReference type="Proteomes" id="UP001305702"/>
    </source>
</evidence>
<proteinExistence type="predicted"/>